<evidence type="ECO:0000256" key="4">
    <source>
        <dbReference type="ARBA" id="ARBA00023136"/>
    </source>
</evidence>
<evidence type="ECO:0000256" key="2">
    <source>
        <dbReference type="ARBA" id="ARBA00022692"/>
    </source>
</evidence>
<reference evidence="7" key="1">
    <citation type="submission" date="2016-11" db="EMBL/GenBank/DDBJ databases">
        <authorList>
            <person name="Varghese N."/>
            <person name="Submissions S."/>
        </authorList>
    </citation>
    <scope>NUCLEOTIDE SEQUENCE [LARGE SCALE GENOMIC DNA]</scope>
    <source>
        <strain evidence="7">DSM 22638</strain>
    </source>
</reference>
<evidence type="ECO:0000256" key="1">
    <source>
        <dbReference type="ARBA" id="ARBA00004127"/>
    </source>
</evidence>
<dbReference type="EMBL" id="FQWL01000001">
    <property type="protein sequence ID" value="SHG24044.1"/>
    <property type="molecule type" value="Genomic_DNA"/>
</dbReference>
<organism evidence="6 7">
    <name type="scientific">Flagellimonas flava</name>
    <dbReference type="NCBI Taxonomy" id="570519"/>
    <lineage>
        <taxon>Bacteria</taxon>
        <taxon>Pseudomonadati</taxon>
        <taxon>Bacteroidota</taxon>
        <taxon>Flavobacteriia</taxon>
        <taxon>Flavobacteriales</taxon>
        <taxon>Flavobacteriaceae</taxon>
        <taxon>Flagellimonas</taxon>
    </lineage>
</organism>
<dbReference type="AlphaFoldDB" id="A0A1M5I6Q7"/>
<dbReference type="OrthoDB" id="9809773at2"/>
<feature type="transmembrane region" description="Helical" evidence="5">
    <location>
        <begin position="6"/>
        <end position="26"/>
    </location>
</feature>
<keyword evidence="7" id="KW-1185">Reference proteome</keyword>
<dbReference type="GO" id="GO:0012505">
    <property type="term" value="C:endomembrane system"/>
    <property type="evidence" value="ECO:0007669"/>
    <property type="project" value="UniProtKB-SubCell"/>
</dbReference>
<dbReference type="Pfam" id="PF04191">
    <property type="entry name" value="PEMT"/>
    <property type="match status" value="1"/>
</dbReference>
<dbReference type="InterPro" id="IPR007318">
    <property type="entry name" value="Phopholipid_MeTrfase"/>
</dbReference>
<keyword evidence="4 5" id="KW-0472">Membrane</keyword>
<keyword evidence="6" id="KW-0489">Methyltransferase</keyword>
<feature type="transmembrane region" description="Helical" evidence="5">
    <location>
        <begin position="38"/>
        <end position="59"/>
    </location>
</feature>
<dbReference type="GO" id="GO:0008168">
    <property type="term" value="F:methyltransferase activity"/>
    <property type="evidence" value="ECO:0007669"/>
    <property type="project" value="UniProtKB-KW"/>
</dbReference>
<dbReference type="PANTHER" id="PTHR12714:SF24">
    <property type="entry name" value="SLR1182 PROTEIN"/>
    <property type="match status" value="1"/>
</dbReference>
<dbReference type="Gene3D" id="1.20.120.1630">
    <property type="match status" value="1"/>
</dbReference>
<sequence>MKLKILPPLVMLFFGGLMYLLDLFLPVGEFDFFGRKELAIGLFALGLFIVFWAIFQFLLVKTTTNPINLNKSSTLVTSGIFKISRNPMYLGMLLLLLAFGLKLGNAFNTLLAAGFVYYMNHFQIKKEEEALTSLFGKTYTNYYKATRRWF</sequence>
<name>A0A1M5I6Q7_9FLAO</name>
<dbReference type="Proteomes" id="UP000184532">
    <property type="component" value="Unassembled WGS sequence"/>
</dbReference>
<evidence type="ECO:0000256" key="3">
    <source>
        <dbReference type="ARBA" id="ARBA00022989"/>
    </source>
</evidence>
<comment type="subcellular location">
    <subcellularLocation>
        <location evidence="1">Endomembrane system</location>
        <topology evidence="1">Multi-pass membrane protein</topology>
    </subcellularLocation>
</comment>
<dbReference type="RefSeq" id="WP_073176302.1">
    <property type="nucleotide sequence ID" value="NZ_FQWL01000001.1"/>
</dbReference>
<dbReference type="GO" id="GO:0032259">
    <property type="term" value="P:methylation"/>
    <property type="evidence" value="ECO:0007669"/>
    <property type="project" value="UniProtKB-KW"/>
</dbReference>
<accession>A0A1M5I6Q7</accession>
<dbReference type="PANTHER" id="PTHR12714">
    <property type="entry name" value="PROTEIN-S ISOPRENYLCYSTEINE O-METHYLTRANSFERASE"/>
    <property type="match status" value="1"/>
</dbReference>
<evidence type="ECO:0000313" key="6">
    <source>
        <dbReference type="EMBL" id="SHG24044.1"/>
    </source>
</evidence>
<keyword evidence="6" id="KW-0808">Transferase</keyword>
<dbReference type="STRING" id="570519.SAMN04488116_0484"/>
<gene>
    <name evidence="6" type="ORF">SAMN04488116_0484</name>
</gene>
<keyword evidence="2 5" id="KW-0812">Transmembrane</keyword>
<feature type="transmembrane region" description="Helical" evidence="5">
    <location>
        <begin position="88"/>
        <end position="118"/>
    </location>
</feature>
<evidence type="ECO:0000313" key="7">
    <source>
        <dbReference type="Proteomes" id="UP000184532"/>
    </source>
</evidence>
<protein>
    <submittedName>
        <fullName evidence="6">Protein-S-isoprenylcysteine O-methyltransferase Ste14</fullName>
    </submittedName>
</protein>
<proteinExistence type="predicted"/>
<keyword evidence="3 5" id="KW-1133">Transmembrane helix</keyword>
<evidence type="ECO:0000256" key="5">
    <source>
        <dbReference type="SAM" id="Phobius"/>
    </source>
</evidence>